<protein>
    <submittedName>
        <fullName evidence="1">Uncharacterized protein</fullName>
    </submittedName>
</protein>
<dbReference type="EMBL" id="JACEFO010002615">
    <property type="protein sequence ID" value="KAF8654478.1"/>
    <property type="molecule type" value="Genomic_DNA"/>
</dbReference>
<name>A0A835AEM0_9POAL</name>
<reference evidence="1" key="1">
    <citation type="submission" date="2020-07" db="EMBL/GenBank/DDBJ databases">
        <title>Genome sequence and genetic diversity analysis of an under-domesticated orphan crop, white fonio (Digitaria exilis).</title>
        <authorList>
            <person name="Bennetzen J.L."/>
            <person name="Chen S."/>
            <person name="Ma X."/>
            <person name="Wang X."/>
            <person name="Yssel A.E.J."/>
            <person name="Chaluvadi S.R."/>
            <person name="Johnson M."/>
            <person name="Gangashetty P."/>
            <person name="Hamidou F."/>
            <person name="Sanogo M.D."/>
            <person name="Zwaenepoel A."/>
            <person name="Wallace J."/>
            <person name="Van De Peer Y."/>
            <person name="Van Deynze A."/>
        </authorList>
    </citation>
    <scope>NUCLEOTIDE SEQUENCE</scope>
    <source>
        <tissue evidence="1">Leaves</tissue>
    </source>
</reference>
<evidence type="ECO:0000313" key="1">
    <source>
        <dbReference type="EMBL" id="KAF8654478.1"/>
    </source>
</evidence>
<comment type="caution">
    <text evidence="1">The sequence shown here is derived from an EMBL/GenBank/DDBJ whole genome shotgun (WGS) entry which is preliminary data.</text>
</comment>
<dbReference type="AlphaFoldDB" id="A0A835AEM0"/>
<organism evidence="1 2">
    <name type="scientific">Digitaria exilis</name>
    <dbReference type="NCBI Taxonomy" id="1010633"/>
    <lineage>
        <taxon>Eukaryota</taxon>
        <taxon>Viridiplantae</taxon>
        <taxon>Streptophyta</taxon>
        <taxon>Embryophyta</taxon>
        <taxon>Tracheophyta</taxon>
        <taxon>Spermatophyta</taxon>
        <taxon>Magnoliopsida</taxon>
        <taxon>Liliopsida</taxon>
        <taxon>Poales</taxon>
        <taxon>Poaceae</taxon>
        <taxon>PACMAD clade</taxon>
        <taxon>Panicoideae</taxon>
        <taxon>Panicodae</taxon>
        <taxon>Paniceae</taxon>
        <taxon>Anthephorinae</taxon>
        <taxon>Digitaria</taxon>
    </lineage>
</organism>
<evidence type="ECO:0000313" key="2">
    <source>
        <dbReference type="Proteomes" id="UP000636709"/>
    </source>
</evidence>
<sequence>MQAEDAVVAGLFEDVAAAAAAADASEGASWQQCRPAWVFDLPWLKTRGGLGLSFAGDAGWEHRDVFFRSLVDGAVATISVPGDRLAAPPRMQRLFDEVEAWLAAAGGDEVAPLWRSVLQGPRPMLKPKIKPHA</sequence>
<accession>A0A835AEM0</accession>
<gene>
    <name evidence="1" type="ORF">HU200_061668</name>
</gene>
<keyword evidence="2" id="KW-1185">Reference proteome</keyword>
<dbReference type="OrthoDB" id="749393at2759"/>
<proteinExistence type="predicted"/>
<dbReference type="Proteomes" id="UP000636709">
    <property type="component" value="Unassembled WGS sequence"/>
</dbReference>